<evidence type="ECO:0000313" key="3">
    <source>
        <dbReference type="Proteomes" id="UP000184267"/>
    </source>
</evidence>
<organism evidence="2 3">
    <name type="scientific">Trametes pubescens</name>
    <name type="common">White-rot fungus</name>
    <dbReference type="NCBI Taxonomy" id="154538"/>
    <lineage>
        <taxon>Eukaryota</taxon>
        <taxon>Fungi</taxon>
        <taxon>Dikarya</taxon>
        <taxon>Basidiomycota</taxon>
        <taxon>Agaricomycotina</taxon>
        <taxon>Agaricomycetes</taxon>
        <taxon>Polyporales</taxon>
        <taxon>Polyporaceae</taxon>
        <taxon>Trametes</taxon>
    </lineage>
</organism>
<evidence type="ECO:0000313" key="2">
    <source>
        <dbReference type="EMBL" id="OJT06788.1"/>
    </source>
</evidence>
<dbReference type="EMBL" id="MNAD01001258">
    <property type="protein sequence ID" value="OJT06788.1"/>
    <property type="molecule type" value="Genomic_DNA"/>
</dbReference>
<dbReference type="Proteomes" id="UP000184267">
    <property type="component" value="Unassembled WGS sequence"/>
</dbReference>
<dbReference type="STRING" id="154538.A0A1M2VGT1"/>
<evidence type="ECO:0000313" key="1">
    <source>
        <dbReference type="EMBL" id="OJT06786.1"/>
    </source>
</evidence>
<keyword evidence="3" id="KW-1185">Reference proteome</keyword>
<protein>
    <submittedName>
        <fullName evidence="2">Uncharacterized protein</fullName>
    </submittedName>
</protein>
<accession>A0A1M2VGT1</accession>
<comment type="caution">
    <text evidence="2">The sequence shown here is derived from an EMBL/GenBank/DDBJ whole genome shotgun (WGS) entry which is preliminary data.</text>
</comment>
<dbReference type="AlphaFoldDB" id="A0A1M2VGT1"/>
<name>A0A1M2VGT1_TRAPU</name>
<proteinExistence type="predicted"/>
<gene>
    <name evidence="2" type="ORF">TRAPUB_2353</name>
    <name evidence="1" type="ORF">TRAPUB_2360</name>
</gene>
<dbReference type="EMBL" id="MNAD01001259">
    <property type="protein sequence ID" value="OJT06786.1"/>
    <property type="molecule type" value="Genomic_DNA"/>
</dbReference>
<sequence>MLVNCYNPYSPKSARHLLDGHRSPSDVHYCLFDFDISHIFPRDAPLSVCRRPSAESYEGALSYHPFDTSCGEYDYNPFAYDVACLGNLYKVHLSSTVPAIPFLAPLFDKMTTHVVAERFTAAEAANFIEFAIASVPEASLATPVSLRTEWECFEHPDIYWARTTPAFRDHWAHFRAPRLPWISSLLMRLLESPKGWPLLCFVRRMLRL</sequence>
<dbReference type="OrthoDB" id="2722301at2759"/>
<reference evidence="2 3" key="1">
    <citation type="submission" date="2016-10" db="EMBL/GenBank/DDBJ databases">
        <title>Genome sequence of the basidiomycete white-rot fungus Trametes pubescens.</title>
        <authorList>
            <person name="Makela M.R."/>
            <person name="Granchi Z."/>
            <person name="Peng M."/>
            <person name="De Vries R.P."/>
            <person name="Grigoriev I."/>
            <person name="Riley R."/>
            <person name="Hilden K."/>
        </authorList>
    </citation>
    <scope>NUCLEOTIDE SEQUENCE [LARGE SCALE GENOMIC DNA]</scope>
    <source>
        <strain evidence="2 3">FBCC735</strain>
    </source>
</reference>